<organism evidence="1 2">
    <name type="scientific">Teichococcus aestuarii</name>
    <dbReference type="NCBI Taxonomy" id="568898"/>
    <lineage>
        <taxon>Bacteria</taxon>
        <taxon>Pseudomonadati</taxon>
        <taxon>Pseudomonadota</taxon>
        <taxon>Alphaproteobacteria</taxon>
        <taxon>Acetobacterales</taxon>
        <taxon>Roseomonadaceae</taxon>
        <taxon>Roseomonas</taxon>
    </lineage>
</organism>
<reference evidence="2" key="1">
    <citation type="submission" date="2017-10" db="EMBL/GenBank/DDBJ databases">
        <authorList>
            <person name="Toshchakov S.V."/>
            <person name="Goeva M.A."/>
        </authorList>
    </citation>
    <scope>NUCLEOTIDE SEQUENCE [LARGE SCALE GENOMIC DNA]</scope>
    <source>
        <strain evidence="2">JR1/69-1-13</strain>
    </source>
</reference>
<protein>
    <submittedName>
        <fullName evidence="1">Uncharacterized protein</fullName>
    </submittedName>
</protein>
<name>A0A2U1V9J8_9PROT</name>
<sequence length="79" mass="8324">MERELLHSAIRRALRHMMGDAQDPAAFLADVQGELASVLAGAEQESQALLLAEFEAVLRCLRAEASRPAAPGRSGPGAA</sequence>
<dbReference type="RefSeq" id="WP_109515164.1">
    <property type="nucleotide sequence ID" value="NZ_PDOA01000001.1"/>
</dbReference>
<dbReference type="EMBL" id="PDOA01000001">
    <property type="protein sequence ID" value="PWC30592.1"/>
    <property type="molecule type" value="Genomic_DNA"/>
</dbReference>
<evidence type="ECO:0000313" key="1">
    <source>
        <dbReference type="EMBL" id="PWC30592.1"/>
    </source>
</evidence>
<accession>A0A2U1V9J8</accession>
<dbReference type="Proteomes" id="UP000245048">
    <property type="component" value="Unassembled WGS sequence"/>
</dbReference>
<proteinExistence type="predicted"/>
<comment type="caution">
    <text evidence="1">The sequence shown here is derived from an EMBL/GenBank/DDBJ whole genome shotgun (WGS) entry which is preliminary data.</text>
</comment>
<dbReference type="AlphaFoldDB" id="A0A2U1V9J8"/>
<gene>
    <name evidence="1" type="ORF">CR165_01430</name>
</gene>
<evidence type="ECO:0000313" key="2">
    <source>
        <dbReference type="Proteomes" id="UP000245048"/>
    </source>
</evidence>
<keyword evidence="2" id="KW-1185">Reference proteome</keyword>